<dbReference type="AlphaFoldDB" id="D6RNJ5"/>
<protein>
    <submittedName>
        <fullName evidence="2">Uncharacterized protein</fullName>
    </submittedName>
</protein>
<evidence type="ECO:0000313" key="2">
    <source>
        <dbReference type="EMBL" id="EFI27411.1"/>
    </source>
</evidence>
<dbReference type="Proteomes" id="UP000001861">
    <property type="component" value="Unassembled WGS sequence"/>
</dbReference>
<name>D6RNJ5_COPC7</name>
<evidence type="ECO:0000313" key="3">
    <source>
        <dbReference type="Proteomes" id="UP000001861"/>
    </source>
</evidence>
<accession>D6RNJ5</accession>
<evidence type="ECO:0000256" key="1">
    <source>
        <dbReference type="SAM" id="MobiDB-lite"/>
    </source>
</evidence>
<dbReference type="VEuPathDB" id="FungiDB:CC1G_14882"/>
<dbReference type="GeneID" id="9379832"/>
<dbReference type="EMBL" id="AACS02000007">
    <property type="protein sequence ID" value="EFI27411.1"/>
    <property type="molecule type" value="Genomic_DNA"/>
</dbReference>
<dbReference type="InterPro" id="IPR027417">
    <property type="entry name" value="P-loop_NTPase"/>
</dbReference>
<organism evidence="2 3">
    <name type="scientific">Coprinopsis cinerea (strain Okayama-7 / 130 / ATCC MYA-4618 / FGSC 9003)</name>
    <name type="common">Inky cap fungus</name>
    <name type="synonym">Hormographiella aspergillata</name>
    <dbReference type="NCBI Taxonomy" id="240176"/>
    <lineage>
        <taxon>Eukaryota</taxon>
        <taxon>Fungi</taxon>
        <taxon>Dikarya</taxon>
        <taxon>Basidiomycota</taxon>
        <taxon>Agaricomycotina</taxon>
        <taxon>Agaricomycetes</taxon>
        <taxon>Agaricomycetidae</taxon>
        <taxon>Agaricales</taxon>
        <taxon>Agaricineae</taxon>
        <taxon>Psathyrellaceae</taxon>
        <taxon>Coprinopsis</taxon>
    </lineage>
</organism>
<dbReference type="Gene3D" id="3.40.50.300">
    <property type="entry name" value="P-loop containing nucleotide triphosphate hydrolases"/>
    <property type="match status" value="1"/>
</dbReference>
<keyword evidence="3" id="KW-1185">Reference proteome</keyword>
<feature type="region of interest" description="Disordered" evidence="1">
    <location>
        <begin position="288"/>
        <end position="309"/>
    </location>
</feature>
<dbReference type="HOGENOM" id="CLU_900206_0_0_1"/>
<dbReference type="KEGG" id="cci:CC1G_14882"/>
<comment type="caution">
    <text evidence="2">The sequence shown here is derived from an EMBL/GenBank/DDBJ whole genome shotgun (WGS) entry which is preliminary data.</text>
</comment>
<sequence>MSSLNFGMEKLTLSTNDRTAPITDHEIIDVDAELDRDDGEHLEEFQTGGGPVVLILCGLIASGKNELQCIVSAINIGHTIFNEYRTSVPGTRCGRESTASETRGSLLFYQLQRFHWIKIAREFPGTLIWVIVFDTPYEVCVARLHERTNHPTITSIELGLSVLSRFAADFEPPESHEGYDRILYLKPEDHPSALYTRSELAGILERVRDSKPVVAAPPAAAMSSFGGAPPSRGEYGVSITIVEEVEASGTIMIMAEEGGEADGHLDADCITIVQGTVAVVLPQDCPHRSGDGTLDRSVVGGPPTGVGRE</sequence>
<dbReference type="eggNOG" id="KOG2134">
    <property type="taxonomic scope" value="Eukaryota"/>
</dbReference>
<dbReference type="SUPFAM" id="SSF52540">
    <property type="entry name" value="P-loop containing nucleoside triphosphate hydrolases"/>
    <property type="match status" value="1"/>
</dbReference>
<dbReference type="InParanoid" id="D6RNJ5"/>
<dbReference type="RefSeq" id="XP_002910905.1">
    <property type="nucleotide sequence ID" value="XM_002910859.1"/>
</dbReference>
<dbReference type="OrthoDB" id="3512845at2759"/>
<reference evidence="2 3" key="1">
    <citation type="journal article" date="2010" name="Proc. Natl. Acad. Sci. U.S.A.">
        <title>Insights into evolution of multicellular fungi from the assembled chromosomes of the mushroom Coprinopsis cinerea (Coprinus cinereus).</title>
        <authorList>
            <person name="Stajich J.E."/>
            <person name="Wilke S.K."/>
            <person name="Ahren D."/>
            <person name="Au C.H."/>
            <person name="Birren B.W."/>
            <person name="Borodovsky M."/>
            <person name="Burns C."/>
            <person name="Canback B."/>
            <person name="Casselton L.A."/>
            <person name="Cheng C.K."/>
            <person name="Deng J."/>
            <person name="Dietrich F.S."/>
            <person name="Fargo D.C."/>
            <person name="Farman M.L."/>
            <person name="Gathman A.C."/>
            <person name="Goldberg J."/>
            <person name="Guigo R."/>
            <person name="Hoegger P.J."/>
            <person name="Hooker J.B."/>
            <person name="Huggins A."/>
            <person name="James T.Y."/>
            <person name="Kamada T."/>
            <person name="Kilaru S."/>
            <person name="Kodira C."/>
            <person name="Kues U."/>
            <person name="Kupfer D."/>
            <person name="Kwan H.S."/>
            <person name="Lomsadze A."/>
            <person name="Li W."/>
            <person name="Lilly W.W."/>
            <person name="Ma L.J."/>
            <person name="Mackey A.J."/>
            <person name="Manning G."/>
            <person name="Martin F."/>
            <person name="Muraguchi H."/>
            <person name="Natvig D.O."/>
            <person name="Palmerini H."/>
            <person name="Ramesh M.A."/>
            <person name="Rehmeyer C.J."/>
            <person name="Roe B.A."/>
            <person name="Shenoy N."/>
            <person name="Stanke M."/>
            <person name="Ter-Hovhannisyan V."/>
            <person name="Tunlid A."/>
            <person name="Velagapudi R."/>
            <person name="Vision T.J."/>
            <person name="Zeng Q."/>
            <person name="Zolan M.E."/>
            <person name="Pukkila P.J."/>
        </authorList>
    </citation>
    <scope>NUCLEOTIDE SEQUENCE [LARGE SCALE GENOMIC DNA]</scope>
    <source>
        <strain evidence="3">Okayama-7 / 130 / ATCC MYA-4618 / FGSC 9003</strain>
    </source>
</reference>
<proteinExistence type="predicted"/>
<gene>
    <name evidence="2" type="ORF">CC1G_14882</name>
</gene>